<dbReference type="AlphaFoldDB" id="A0AAV6VRJ9"/>
<comment type="caution">
    <text evidence="1">The sequence shown here is derived from an EMBL/GenBank/DDBJ whole genome shotgun (WGS) entry which is preliminary data.</text>
</comment>
<accession>A0AAV6VRJ9</accession>
<organism evidence="1 2">
    <name type="scientific">Oedothorax gibbosus</name>
    <dbReference type="NCBI Taxonomy" id="931172"/>
    <lineage>
        <taxon>Eukaryota</taxon>
        <taxon>Metazoa</taxon>
        <taxon>Ecdysozoa</taxon>
        <taxon>Arthropoda</taxon>
        <taxon>Chelicerata</taxon>
        <taxon>Arachnida</taxon>
        <taxon>Araneae</taxon>
        <taxon>Araneomorphae</taxon>
        <taxon>Entelegynae</taxon>
        <taxon>Araneoidea</taxon>
        <taxon>Linyphiidae</taxon>
        <taxon>Erigoninae</taxon>
        <taxon>Oedothorax</taxon>
    </lineage>
</organism>
<gene>
    <name evidence="1" type="ORF">JTE90_017377</name>
</gene>
<protein>
    <submittedName>
        <fullName evidence="1">Uncharacterized protein</fullName>
    </submittedName>
</protein>
<name>A0AAV6VRJ9_9ARAC</name>
<keyword evidence="2" id="KW-1185">Reference proteome</keyword>
<dbReference type="Proteomes" id="UP000827092">
    <property type="component" value="Unassembled WGS sequence"/>
</dbReference>
<sequence>MESIERGSAVSSFFYCTKRQAFVVWIQWKRVNTTWTPPSATRPCSRELVNKPILPDGIWNLEHEVKSDDGSQLLPDPEWGEEVAEALEFSSPETFRFFLKELCRILESELETHPYNTFGSFLAFYDAFKKQKGLTLEEFFRRYEATIMPDSLSCVGLGCSLASRMRANLGPCYPGLARALFLASCEEMIMDVEAYVSQSPPSQSLSVKEHVLVVLRVDVEGRMGYVVLDPGYHVGIPVVVMEDGQFPDTGWFLSAETAKAKKEYCYAADGTYIKWHVKETRSGKVNTWTNLVFVGRKFLSCVGVSEKRNLVFNFRTIVARNRDGPFAGIYCNFEGDERFTFFYNEVDQKRVEVKIPFDYFKGESTNNSFEGSIASCCAQIGFNEKMVKDMIVRLIEAFYDSDFLPFVRILNLEIDEE</sequence>
<reference evidence="1 2" key="1">
    <citation type="journal article" date="2022" name="Nat. Ecol. Evol.">
        <title>A masculinizing supergene underlies an exaggerated male reproductive morph in a spider.</title>
        <authorList>
            <person name="Hendrickx F."/>
            <person name="De Corte Z."/>
            <person name="Sonet G."/>
            <person name="Van Belleghem S.M."/>
            <person name="Kostlbacher S."/>
            <person name="Vangestel C."/>
        </authorList>
    </citation>
    <scope>NUCLEOTIDE SEQUENCE [LARGE SCALE GENOMIC DNA]</scope>
    <source>
        <strain evidence="1">W744_W776</strain>
    </source>
</reference>
<proteinExistence type="predicted"/>
<evidence type="ECO:0000313" key="1">
    <source>
        <dbReference type="EMBL" id="KAG8198512.1"/>
    </source>
</evidence>
<evidence type="ECO:0000313" key="2">
    <source>
        <dbReference type="Proteomes" id="UP000827092"/>
    </source>
</evidence>
<dbReference type="EMBL" id="JAFNEN010000039">
    <property type="protein sequence ID" value="KAG8198512.1"/>
    <property type="molecule type" value="Genomic_DNA"/>
</dbReference>